<dbReference type="NCBIfam" id="TIGR00630">
    <property type="entry name" value="uvra"/>
    <property type="match status" value="2"/>
</dbReference>
<dbReference type="GO" id="GO:0005524">
    <property type="term" value="F:ATP binding"/>
    <property type="evidence" value="ECO:0007669"/>
    <property type="project" value="UniProtKB-KW"/>
</dbReference>
<gene>
    <name evidence="18" type="ORF">DAMNIGENAA_12340</name>
</gene>
<dbReference type="PANTHER" id="PTHR43152:SF3">
    <property type="entry name" value="UVRABC SYSTEM PROTEIN A"/>
    <property type="match status" value="1"/>
</dbReference>
<dbReference type="PROSITE" id="PS50893">
    <property type="entry name" value="ABC_TRANSPORTER_2"/>
    <property type="match status" value="2"/>
</dbReference>
<evidence type="ECO:0000256" key="6">
    <source>
        <dbReference type="ARBA" id="ARBA00022763"/>
    </source>
</evidence>
<dbReference type="SMART" id="SM00382">
    <property type="entry name" value="AAA"/>
    <property type="match status" value="4"/>
</dbReference>
<keyword evidence="19" id="KW-1185">Reference proteome</keyword>
<evidence type="ECO:0000256" key="2">
    <source>
        <dbReference type="ARBA" id="ARBA00022490"/>
    </source>
</evidence>
<dbReference type="EMBL" id="BSDR01000001">
    <property type="protein sequence ID" value="GLI33801.1"/>
    <property type="molecule type" value="Genomic_DNA"/>
</dbReference>
<evidence type="ECO:0000256" key="4">
    <source>
        <dbReference type="ARBA" id="ARBA00022737"/>
    </source>
</evidence>
<dbReference type="InterPro" id="IPR041552">
    <property type="entry name" value="UvrA_DNA-bd"/>
</dbReference>
<evidence type="ECO:0000256" key="13">
    <source>
        <dbReference type="ARBA" id="ARBA00023204"/>
    </source>
</evidence>
<evidence type="ECO:0000256" key="7">
    <source>
        <dbReference type="ARBA" id="ARBA00022769"/>
    </source>
</evidence>
<dbReference type="SUPFAM" id="SSF52540">
    <property type="entry name" value="P-loop containing nucleoside triphosphate hydrolases"/>
    <property type="match status" value="4"/>
</dbReference>
<dbReference type="PROSITE" id="PS00211">
    <property type="entry name" value="ABC_TRANSPORTER_1"/>
    <property type="match status" value="1"/>
</dbReference>
<organism evidence="18 19">
    <name type="scientific">Desulforhabdus amnigena</name>
    <dbReference type="NCBI Taxonomy" id="40218"/>
    <lineage>
        <taxon>Bacteria</taxon>
        <taxon>Pseudomonadati</taxon>
        <taxon>Thermodesulfobacteriota</taxon>
        <taxon>Syntrophobacteria</taxon>
        <taxon>Syntrophobacterales</taxon>
        <taxon>Syntrophobacteraceae</taxon>
        <taxon>Desulforhabdus</taxon>
    </lineage>
</organism>
<keyword evidence="2" id="KW-0963">Cytoplasm</keyword>
<evidence type="ECO:0000256" key="9">
    <source>
        <dbReference type="ARBA" id="ARBA00022833"/>
    </source>
</evidence>
<dbReference type="GO" id="GO:0005737">
    <property type="term" value="C:cytoplasm"/>
    <property type="evidence" value="ECO:0007669"/>
    <property type="project" value="UniProtKB-SubCell"/>
</dbReference>
<comment type="similarity">
    <text evidence="14">Belongs to the ABC transporter superfamily. UvrA family.</text>
</comment>
<comment type="caution">
    <text evidence="18">The sequence shown here is derived from an EMBL/GenBank/DDBJ whole genome shotgun (WGS) entry which is preliminary data.</text>
</comment>
<dbReference type="PANTHER" id="PTHR43152">
    <property type="entry name" value="UVRABC SYSTEM PROTEIN A"/>
    <property type="match status" value="1"/>
</dbReference>
<dbReference type="Gene3D" id="3.40.50.300">
    <property type="entry name" value="P-loop containing nucleotide triphosphate hydrolases"/>
    <property type="match status" value="4"/>
</dbReference>
<evidence type="ECO:0000259" key="17">
    <source>
        <dbReference type="PROSITE" id="PS50893"/>
    </source>
</evidence>
<keyword evidence="9" id="KW-0862">Zinc</keyword>
<dbReference type="InterPro" id="IPR004602">
    <property type="entry name" value="UvrA"/>
</dbReference>
<keyword evidence="4" id="KW-0677">Repeat</keyword>
<dbReference type="GO" id="GO:0009380">
    <property type="term" value="C:excinuclease repair complex"/>
    <property type="evidence" value="ECO:0007669"/>
    <property type="project" value="InterPro"/>
</dbReference>
<evidence type="ECO:0000313" key="19">
    <source>
        <dbReference type="Proteomes" id="UP001144372"/>
    </source>
</evidence>
<keyword evidence="6" id="KW-0227">DNA damage</keyword>
<evidence type="ECO:0000256" key="12">
    <source>
        <dbReference type="ARBA" id="ARBA00023125"/>
    </source>
</evidence>
<evidence type="ECO:0000313" key="18">
    <source>
        <dbReference type="EMBL" id="GLI33801.1"/>
    </source>
</evidence>
<dbReference type="InterPro" id="IPR003439">
    <property type="entry name" value="ABC_transporter-like_ATP-bd"/>
</dbReference>
<dbReference type="InterPro" id="IPR003593">
    <property type="entry name" value="AAA+_ATPase"/>
</dbReference>
<dbReference type="InterPro" id="IPR041102">
    <property type="entry name" value="UvrA_inter"/>
</dbReference>
<dbReference type="Pfam" id="PF17755">
    <property type="entry name" value="UvrA_DNA-bind"/>
    <property type="match status" value="1"/>
</dbReference>
<dbReference type="RefSeq" id="WP_281793000.1">
    <property type="nucleotide sequence ID" value="NZ_BSDR01000001.1"/>
</dbReference>
<dbReference type="Proteomes" id="UP001144372">
    <property type="component" value="Unassembled WGS sequence"/>
</dbReference>
<proteinExistence type="inferred from homology"/>
<evidence type="ECO:0000256" key="10">
    <source>
        <dbReference type="ARBA" id="ARBA00022840"/>
    </source>
</evidence>
<keyword evidence="7" id="KW-0228">DNA excision</keyword>
<dbReference type="GO" id="GO:0016887">
    <property type="term" value="F:ATP hydrolysis activity"/>
    <property type="evidence" value="ECO:0007669"/>
    <property type="project" value="InterPro"/>
</dbReference>
<accession>A0A9W6FTP4</accession>
<dbReference type="GO" id="GO:0008270">
    <property type="term" value="F:zinc ion binding"/>
    <property type="evidence" value="ECO:0007669"/>
    <property type="project" value="UniProtKB-KW"/>
</dbReference>
<feature type="domain" description="ABC transporter" evidence="17">
    <location>
        <begin position="584"/>
        <end position="924"/>
    </location>
</feature>
<evidence type="ECO:0000256" key="1">
    <source>
        <dbReference type="ARBA" id="ARBA00004496"/>
    </source>
</evidence>
<dbReference type="Gene3D" id="1.20.1580.10">
    <property type="entry name" value="ABC transporter ATPase like domain"/>
    <property type="match status" value="4"/>
</dbReference>
<dbReference type="GO" id="GO:0004518">
    <property type="term" value="F:nuclease activity"/>
    <property type="evidence" value="ECO:0007669"/>
    <property type="project" value="UniProtKB-KW"/>
</dbReference>
<evidence type="ECO:0000256" key="5">
    <source>
        <dbReference type="ARBA" id="ARBA00022741"/>
    </source>
</evidence>
<evidence type="ECO:0000256" key="8">
    <source>
        <dbReference type="ARBA" id="ARBA00022771"/>
    </source>
</evidence>
<dbReference type="GO" id="GO:0003677">
    <property type="term" value="F:DNA binding"/>
    <property type="evidence" value="ECO:0007669"/>
    <property type="project" value="UniProtKB-KW"/>
</dbReference>
<evidence type="ECO:0000256" key="16">
    <source>
        <dbReference type="ARBA" id="ARBA00042156"/>
    </source>
</evidence>
<evidence type="ECO:0000256" key="14">
    <source>
        <dbReference type="ARBA" id="ARBA00038000"/>
    </source>
</evidence>
<keyword evidence="13" id="KW-0234">DNA repair</keyword>
<keyword evidence="3" id="KW-0479">Metal-binding</keyword>
<dbReference type="Gene3D" id="3.30.1490.20">
    <property type="entry name" value="ATP-grasp fold, A domain"/>
    <property type="match status" value="2"/>
</dbReference>
<dbReference type="InterPro" id="IPR013815">
    <property type="entry name" value="ATP_grasp_subdomain_1"/>
</dbReference>
<reference evidence="18" key="1">
    <citation type="submission" date="2022-12" db="EMBL/GenBank/DDBJ databases">
        <title>Reference genome sequencing for broad-spectrum identification of bacterial and archaeal isolates by mass spectrometry.</title>
        <authorList>
            <person name="Sekiguchi Y."/>
            <person name="Tourlousse D.M."/>
        </authorList>
    </citation>
    <scope>NUCLEOTIDE SEQUENCE</scope>
    <source>
        <strain evidence="18">ASRB1</strain>
    </source>
</reference>
<keyword evidence="8" id="KW-0863">Zinc-finger</keyword>
<dbReference type="GO" id="GO:0006289">
    <property type="term" value="P:nucleotide-excision repair"/>
    <property type="evidence" value="ECO:0007669"/>
    <property type="project" value="InterPro"/>
</dbReference>
<dbReference type="InterPro" id="IPR027417">
    <property type="entry name" value="P-loop_NTPase"/>
</dbReference>
<dbReference type="Pfam" id="PF17760">
    <property type="entry name" value="UvrA_inter"/>
    <property type="match status" value="2"/>
</dbReference>
<dbReference type="Gene3D" id="1.10.8.280">
    <property type="entry name" value="ABC transporter ATPase domain-like"/>
    <property type="match status" value="2"/>
</dbReference>
<keyword evidence="5" id="KW-0547">Nucleotide-binding</keyword>
<sequence length="1937" mass="214546">MNNDRIIRLRGVCQHNLKNLNLDVPLFKLIAVSGVSGSGKSSLALHTLYAEGQRRYVETFSPYARQFLERMDPPEAELIEGIPPSIAIESGTAVRSSRSTVGTITEINDYLKVLYARLAVPHCPTCRQPILRDTPESIFQHLKSTSEGSRVLITFPYTPPDSKDWPQHLIAEGFMRFYSQGKTLDLESLKPAEIKSLKGREMLVVVDRLSWGKAAQERVMDSLSTAFRAGRGRLAVIILPDEERWFSSDLTCAHCRTRTVIPPPTPNLFSFNSPLGACPQCKGFGRTIGVDMNLVIPDVKKSLRDGAIKPWGTDRTEYEELLDFCRAEGISVDVPFEELDEESRRKIVAGTKDYYGVQGFFEWLETKTYKMHVRVFLSRYRAYAPCEACGGTRYQDAALLYRLRGVDIGTLGAWSIERCHAFFSKPWPELESDPAAALLVSEIQSRLQFLRSVGLEYLSLDRQSRTLSGGEVQRVHLTRALGSALVNVLYVLDEPSVGLHPRDQKRLMTQLHRLVQLGNSVVVVEHDPDMIRFCDEVIDIGPGGGEKGGEVIYQGPPMGLAACERSLTGGYLGGRLAVGSSRKRRSPDWRKALVVKGASENNLKNITVRFPLGLLVGVSGVSGSGKSTLMEKTLYYNWLRSVGKPTDTPGACEGLEGTGEIDEMVLVDQQPIGRTPRANLLTYTRVLDPLRKLLAQTPEAAARGYSAAHFSFNVPGGRCELCKGEGFERVEMQFLADVFIRCPQCGGRRFKEEILDIRIQGLSIGDILECTAQELLERFADHEPLVKALEPIVAIGLDYLRLGQPLSTLSGGEAQRLKLVHYLASGKTRSTQRGKRNHNLFLLDEPTTGLHPHDMQKLLDVLQRLVDMGNTVLVVEHNLDLLQACDWLIDLGPEGGEGGGTVVVEGTPDVVSVHPESRTGKFLKQRFEEIGPSREFSAGPAIFDRSSSKHDHGTEIGEAHETYPEEVIRVHGVGESSLSVEPSCMGPAPSNSPFPVFPDSIIIRGAREHNLQLEEIRIPRDEMVVLTGLSGSGKSTLAFDVLFAEGQRRYLECLSSYVRQYFKILEKPDVDQILGLPPTVAIEQRTSQLNRRSTVATVTEIYHFLRLLYSKLGRQHCPDCGRELTALTFDQILSMVEEEAAEREIRLVAPLIRGRKGIYRELFLRLKKMGFDAVRVDGKWLPLEPLPVLARHREHDIEVLVAAVGPSEDPRGKLAEKVRQALALGGGSLHLEGESHKVYSEHLFCAHCRKGLAPLDPRLFSFNSRHGACPQCNGIGTDRRLNLERLLGPEETPLKDGLLKFLRSFVWCNDFKAPGRRMERYWIENLGVDPEKPLREIDAKTRNVMLNGDKGKSQGLLAMIAEMTEMDKAPGALEPLYDDVPCSSCGGERLNAQARSVRFKGWTLGKLVRLSISDFQKQWQSFLFEPHESPIAGPITKEILDRIAFLREVGLDYLSLDRSGDTLSGGETQRIRLAAQLGSNLRGICYILDEPTIGLHPSDNKRLLTSLQQLKEKGNTIVVVEHDAETMKRGDTLMELGPEAGKGGGRLVAQGDFSDLCGDQQTLTGQWFGHPLEELFEISGKNVPGSSGWLEFFGVKARNLKNVHVRIPLGTLTCVTGVSGAGKSTLVHEVIYHGLLEQLGRRYAGKSDGWESMAGFEAVHRVLEVDHNPIGRTPRSIPATYVGVWDEIRKLFAMLPEARARGFSPGRFSFNVKGGRCEDCKGQGESRVEMHFLPDVFVPCETCRGSRFNAETLSITYRDRNISDVLSMSVEEAAQYFEAYPKIARPLQILSDLGLGYLTLGQPSPTLSGGEAQRIKLAGELGSNRIPTLYILDEPTTGLHRADVKRLLDVLHALTRRGHTVVVIEHNMDLVWASDYVIDMGPGSGQSGGQIVAEGTPEEILKDAELSVTAKALLHYGSREEAFCPSVLSSLEGGRGV</sequence>
<name>A0A9W6FTP4_9BACT</name>
<evidence type="ECO:0000256" key="3">
    <source>
        <dbReference type="ARBA" id="ARBA00022723"/>
    </source>
</evidence>
<dbReference type="InterPro" id="IPR017871">
    <property type="entry name" value="ABC_transporter-like_CS"/>
</dbReference>
<keyword evidence="11" id="KW-0267">Excision nuclease</keyword>
<keyword evidence="10" id="KW-0067">ATP-binding</keyword>
<evidence type="ECO:0000256" key="11">
    <source>
        <dbReference type="ARBA" id="ARBA00022881"/>
    </source>
</evidence>
<keyword evidence="12" id="KW-0238">DNA-binding</keyword>
<feature type="domain" description="ABC transporter" evidence="17">
    <location>
        <begin position="1578"/>
        <end position="1913"/>
    </location>
</feature>
<comment type="subcellular location">
    <subcellularLocation>
        <location evidence="1">Cytoplasm</location>
    </subcellularLocation>
</comment>
<evidence type="ECO:0000256" key="15">
    <source>
        <dbReference type="ARBA" id="ARBA00039316"/>
    </source>
</evidence>
<protein>
    <recommendedName>
        <fullName evidence="15">UvrABC system protein A</fullName>
    </recommendedName>
    <alternativeName>
        <fullName evidence="16">Excinuclease ABC subunit A</fullName>
    </alternativeName>
</protein>